<dbReference type="RefSeq" id="WP_243642475.1">
    <property type="nucleotide sequence ID" value="NZ_BHVV01000001.1"/>
</dbReference>
<dbReference type="GO" id="GO:0046872">
    <property type="term" value="F:metal ion binding"/>
    <property type="evidence" value="ECO:0007669"/>
    <property type="project" value="UniProtKB-KW"/>
</dbReference>
<sequence length="132" mass="14130">MKALITALFVLAAGSAHALNAADYQVGLAAAAKAAEPGFAGFSAQRGETFYRSTHGGDWSCATCHTDNPLASGTHTVTKKTVKPLAPSANPARFTDVDKIEKWFKRNCNDVLKRACTPREQGDFIAYLLTVK</sequence>
<keyword evidence="1 4" id="KW-0349">Heme</keyword>
<dbReference type="InterPro" id="IPR009056">
    <property type="entry name" value="Cyt_c-like_dom"/>
</dbReference>
<protein>
    <submittedName>
        <fullName evidence="7">Uncharacterized protein DUF1924</fullName>
    </submittedName>
</protein>
<evidence type="ECO:0000256" key="5">
    <source>
        <dbReference type="SAM" id="SignalP"/>
    </source>
</evidence>
<proteinExistence type="predicted"/>
<feature type="signal peptide" evidence="5">
    <location>
        <begin position="1"/>
        <end position="18"/>
    </location>
</feature>
<evidence type="ECO:0000256" key="3">
    <source>
        <dbReference type="ARBA" id="ARBA00023004"/>
    </source>
</evidence>
<dbReference type="GO" id="GO:0020037">
    <property type="term" value="F:heme binding"/>
    <property type="evidence" value="ECO:0007669"/>
    <property type="project" value="InterPro"/>
</dbReference>
<dbReference type="Pfam" id="PF09086">
    <property type="entry name" value="DUF1924"/>
    <property type="match status" value="1"/>
</dbReference>
<evidence type="ECO:0000256" key="1">
    <source>
        <dbReference type="ARBA" id="ARBA00022617"/>
    </source>
</evidence>
<dbReference type="Proteomes" id="UP000268908">
    <property type="component" value="Unassembled WGS sequence"/>
</dbReference>
<organism evidence="7 8">
    <name type="scientific">Sulfurisoma sediminicola</name>
    <dbReference type="NCBI Taxonomy" id="1381557"/>
    <lineage>
        <taxon>Bacteria</taxon>
        <taxon>Pseudomonadati</taxon>
        <taxon>Pseudomonadota</taxon>
        <taxon>Betaproteobacteria</taxon>
        <taxon>Nitrosomonadales</taxon>
        <taxon>Sterolibacteriaceae</taxon>
        <taxon>Sulfurisoma</taxon>
    </lineage>
</organism>
<keyword evidence="3 4" id="KW-0408">Iron</keyword>
<name>A0A497XI31_9PROT</name>
<evidence type="ECO:0000313" key="7">
    <source>
        <dbReference type="EMBL" id="RLJ67523.1"/>
    </source>
</evidence>
<evidence type="ECO:0000256" key="4">
    <source>
        <dbReference type="PROSITE-ProRule" id="PRU00433"/>
    </source>
</evidence>
<gene>
    <name evidence="7" type="ORF">DFR35_0069</name>
</gene>
<comment type="caution">
    <text evidence="7">The sequence shown here is derived from an EMBL/GenBank/DDBJ whole genome shotgun (WGS) entry which is preliminary data.</text>
</comment>
<dbReference type="SUPFAM" id="SSF46626">
    <property type="entry name" value="Cytochrome c"/>
    <property type="match status" value="1"/>
</dbReference>
<feature type="domain" description="Cytochrome c" evidence="6">
    <location>
        <begin position="42"/>
        <end position="132"/>
    </location>
</feature>
<evidence type="ECO:0000313" key="8">
    <source>
        <dbReference type="Proteomes" id="UP000268908"/>
    </source>
</evidence>
<evidence type="ECO:0000256" key="2">
    <source>
        <dbReference type="ARBA" id="ARBA00022723"/>
    </source>
</evidence>
<dbReference type="GO" id="GO:0009055">
    <property type="term" value="F:electron transfer activity"/>
    <property type="evidence" value="ECO:0007669"/>
    <property type="project" value="InterPro"/>
</dbReference>
<keyword evidence="2 4" id="KW-0479">Metal-binding</keyword>
<feature type="chain" id="PRO_5019747004" evidence="5">
    <location>
        <begin position="19"/>
        <end position="132"/>
    </location>
</feature>
<accession>A0A497XI31</accession>
<evidence type="ECO:0000259" key="6">
    <source>
        <dbReference type="PROSITE" id="PS51007"/>
    </source>
</evidence>
<reference evidence="7 8" key="1">
    <citation type="submission" date="2018-10" db="EMBL/GenBank/DDBJ databases">
        <title>Genomic Encyclopedia of Type Strains, Phase IV (KMG-IV): sequencing the most valuable type-strain genomes for metagenomic binning, comparative biology and taxonomic classification.</title>
        <authorList>
            <person name="Goeker M."/>
        </authorList>
    </citation>
    <scope>NUCLEOTIDE SEQUENCE [LARGE SCALE GENOMIC DNA]</scope>
    <source>
        <strain evidence="7 8">DSM 26916</strain>
    </source>
</reference>
<dbReference type="EMBL" id="RCCI01000004">
    <property type="protein sequence ID" value="RLJ67523.1"/>
    <property type="molecule type" value="Genomic_DNA"/>
</dbReference>
<dbReference type="InterPro" id="IPR015170">
    <property type="entry name" value="DUF1924_SHP"/>
</dbReference>
<dbReference type="Gene3D" id="1.10.760.10">
    <property type="entry name" value="Cytochrome c-like domain"/>
    <property type="match status" value="1"/>
</dbReference>
<dbReference type="AlphaFoldDB" id="A0A497XI31"/>
<dbReference type="InterPro" id="IPR036909">
    <property type="entry name" value="Cyt_c-like_dom_sf"/>
</dbReference>
<keyword evidence="5" id="KW-0732">Signal</keyword>
<dbReference type="PROSITE" id="PS51007">
    <property type="entry name" value="CYTC"/>
    <property type="match status" value="1"/>
</dbReference>
<keyword evidence="8" id="KW-1185">Reference proteome</keyword>